<dbReference type="PANTHER" id="PTHR43284">
    <property type="entry name" value="ASPARAGINE SYNTHETASE (GLUTAMINE-HYDROLYZING)"/>
    <property type="match status" value="1"/>
</dbReference>
<dbReference type="InterPro" id="IPR029055">
    <property type="entry name" value="Ntn_hydrolases_N"/>
</dbReference>
<dbReference type="PROSITE" id="PS51278">
    <property type="entry name" value="GATASE_TYPE_2"/>
    <property type="match status" value="1"/>
</dbReference>
<dbReference type="PANTHER" id="PTHR43284:SF1">
    <property type="entry name" value="ASPARAGINE SYNTHETASE"/>
    <property type="match status" value="1"/>
</dbReference>
<gene>
    <name evidence="12" type="primary">asnB</name>
    <name evidence="12" type="ORF">COZ71_05230</name>
</gene>
<dbReference type="AlphaFoldDB" id="A0A2M7JCJ1"/>
<comment type="similarity">
    <text evidence="2">Belongs to the asparagine synthetase family.</text>
</comment>
<dbReference type="GO" id="GO:0006529">
    <property type="term" value="P:asparagine biosynthetic process"/>
    <property type="evidence" value="ECO:0007669"/>
    <property type="project" value="UniProtKB-KW"/>
</dbReference>
<evidence type="ECO:0000259" key="11">
    <source>
        <dbReference type="PROSITE" id="PS51278"/>
    </source>
</evidence>
<proteinExistence type="inferred from homology"/>
<feature type="domain" description="Glutamine amidotransferase type-2" evidence="11">
    <location>
        <begin position="2"/>
        <end position="212"/>
    </location>
</feature>
<keyword evidence="8" id="KW-0028">Amino-acid biosynthesis</keyword>
<organism evidence="12 13">
    <name type="scientific">Candidatus Desantisbacteria bacterium CG_4_8_14_3_um_filter_40_12</name>
    <dbReference type="NCBI Taxonomy" id="1974545"/>
    <lineage>
        <taxon>Bacteria</taxon>
        <taxon>Candidatus Desantisiibacteriota</taxon>
    </lineage>
</organism>
<dbReference type="Gene3D" id="3.40.50.620">
    <property type="entry name" value="HUPs"/>
    <property type="match status" value="1"/>
</dbReference>
<dbReference type="SUPFAM" id="SSF56235">
    <property type="entry name" value="N-terminal nucleophile aminohydrolases (Ntn hydrolases)"/>
    <property type="match status" value="1"/>
</dbReference>
<dbReference type="Proteomes" id="UP000229297">
    <property type="component" value="Unassembled WGS sequence"/>
</dbReference>
<keyword evidence="6 8" id="KW-0315">Glutamine amidotransferase</keyword>
<evidence type="ECO:0000313" key="13">
    <source>
        <dbReference type="Proteomes" id="UP000229297"/>
    </source>
</evidence>
<dbReference type="GO" id="GO:0004066">
    <property type="term" value="F:asparagine synthase (glutamine-hydrolyzing) activity"/>
    <property type="evidence" value="ECO:0007669"/>
    <property type="project" value="UniProtKB-EC"/>
</dbReference>
<dbReference type="InterPro" id="IPR006426">
    <property type="entry name" value="Asn_synth_AEB"/>
</dbReference>
<dbReference type="GO" id="GO:0005829">
    <property type="term" value="C:cytosol"/>
    <property type="evidence" value="ECO:0007669"/>
    <property type="project" value="TreeGrafter"/>
</dbReference>
<dbReference type="Pfam" id="PF13537">
    <property type="entry name" value="GATase_7"/>
    <property type="match status" value="1"/>
</dbReference>
<evidence type="ECO:0000256" key="4">
    <source>
        <dbReference type="ARBA" id="ARBA00022741"/>
    </source>
</evidence>
<evidence type="ECO:0000256" key="10">
    <source>
        <dbReference type="PIRSR" id="PIRSR001589-3"/>
    </source>
</evidence>
<dbReference type="InterPro" id="IPR001962">
    <property type="entry name" value="Asn_synthase"/>
</dbReference>
<keyword evidence="4 9" id="KW-0547">Nucleotide-binding</keyword>
<feature type="binding site" evidence="9">
    <location>
        <position position="99"/>
    </location>
    <ligand>
        <name>L-glutamine</name>
        <dbReference type="ChEBI" id="CHEBI:58359"/>
    </ligand>
</feature>
<dbReference type="NCBIfam" id="TIGR01536">
    <property type="entry name" value="asn_synth_AEB"/>
    <property type="match status" value="1"/>
</dbReference>
<reference evidence="13" key="1">
    <citation type="submission" date="2017-09" db="EMBL/GenBank/DDBJ databases">
        <title>Depth-based differentiation of microbial function through sediment-hosted aquifers and enrichment of novel symbionts in the deep terrestrial subsurface.</title>
        <authorList>
            <person name="Probst A.J."/>
            <person name="Ladd B."/>
            <person name="Jarett J.K."/>
            <person name="Geller-Mcgrath D.E."/>
            <person name="Sieber C.M.K."/>
            <person name="Emerson J.B."/>
            <person name="Anantharaman K."/>
            <person name="Thomas B.C."/>
            <person name="Malmstrom R."/>
            <person name="Stieglmeier M."/>
            <person name="Klingl A."/>
            <person name="Woyke T."/>
            <person name="Ryan C.M."/>
            <person name="Banfield J.F."/>
        </authorList>
    </citation>
    <scope>NUCLEOTIDE SEQUENCE [LARGE SCALE GENOMIC DNA]</scope>
</reference>
<keyword evidence="5 9" id="KW-0067">ATP-binding</keyword>
<evidence type="ECO:0000256" key="7">
    <source>
        <dbReference type="ARBA" id="ARBA00048741"/>
    </source>
</evidence>
<dbReference type="InterPro" id="IPR033738">
    <property type="entry name" value="AsnB_N"/>
</dbReference>
<dbReference type="InterPro" id="IPR051786">
    <property type="entry name" value="ASN_synthetase/amidase"/>
</dbReference>
<evidence type="ECO:0000256" key="3">
    <source>
        <dbReference type="ARBA" id="ARBA00012737"/>
    </source>
</evidence>
<comment type="caution">
    <text evidence="12">The sequence shown here is derived from an EMBL/GenBank/DDBJ whole genome shotgun (WGS) entry which is preliminary data.</text>
</comment>
<comment type="catalytic activity">
    <reaction evidence="7">
        <text>L-aspartate + L-glutamine + ATP + H2O = L-asparagine + L-glutamate + AMP + diphosphate + H(+)</text>
        <dbReference type="Rhea" id="RHEA:12228"/>
        <dbReference type="ChEBI" id="CHEBI:15377"/>
        <dbReference type="ChEBI" id="CHEBI:15378"/>
        <dbReference type="ChEBI" id="CHEBI:29985"/>
        <dbReference type="ChEBI" id="CHEBI:29991"/>
        <dbReference type="ChEBI" id="CHEBI:30616"/>
        <dbReference type="ChEBI" id="CHEBI:33019"/>
        <dbReference type="ChEBI" id="CHEBI:58048"/>
        <dbReference type="ChEBI" id="CHEBI:58359"/>
        <dbReference type="ChEBI" id="CHEBI:456215"/>
        <dbReference type="EC" id="6.3.5.4"/>
    </reaction>
</comment>
<dbReference type="EMBL" id="PFIC01000144">
    <property type="protein sequence ID" value="PIX17073.1"/>
    <property type="molecule type" value="Genomic_DNA"/>
</dbReference>
<dbReference type="Gene3D" id="3.60.20.10">
    <property type="entry name" value="Glutamine Phosphoribosylpyrophosphate, subunit 1, domain 1"/>
    <property type="match status" value="1"/>
</dbReference>
<dbReference type="InterPro" id="IPR014729">
    <property type="entry name" value="Rossmann-like_a/b/a_fold"/>
</dbReference>
<accession>A0A2M7JCJ1</accession>
<evidence type="ECO:0000256" key="5">
    <source>
        <dbReference type="ARBA" id="ARBA00022840"/>
    </source>
</evidence>
<dbReference type="SUPFAM" id="SSF52402">
    <property type="entry name" value="Adenine nucleotide alpha hydrolases-like"/>
    <property type="match status" value="1"/>
</dbReference>
<evidence type="ECO:0000313" key="12">
    <source>
        <dbReference type="EMBL" id="PIX17073.1"/>
    </source>
</evidence>
<evidence type="ECO:0000256" key="8">
    <source>
        <dbReference type="PIRSR" id="PIRSR001589-1"/>
    </source>
</evidence>
<dbReference type="InterPro" id="IPR017932">
    <property type="entry name" value="GATase_2_dom"/>
</dbReference>
<sequence length="640" mass="74035">MCGIAGILRIDGLSPSTELVKKMCDIISHRGPDGEGFYNDSMIAFGHRRLKIIDLVTGKQPMCNEDGTIWITYNGEIYNYKELRTQLLQKGHKFETNTDTEVIVHLYEEIGEECVHSLRGMFAFAIWDKNQRKLFAARDRLGIKPFYYYYDEKQLIFASEIKAVIVSEDVKPELNNKALIDHLRCKYPLGTKTFFKNVLNLSPGWKLTWEKGRLSTREYWDISFNPITNKSEKKYIEELQYHLHDAITSHLISDVPVGAFLSGGLDSGTIVAYASENKNADPIKTFCCGSKGWEKEENSDVMYARKVAAFSKSQHYEILLSPQEYGDFIPKAIWHLDEPGGGDTAIPGYFVAKYARENVTVLLSGEGGDEILGGYRHYIQRLVETSLFPFSNRKDFIGTKISTIKLISWLPEYLRLLNSRERFSQSIISSFFSKSIDSLLIRPNFDEKTGYELLNKDFLEEEKEYNPVIEIYEKYFKKDTGGSFVDKMQYIDMKTYLSRILHIYDRMCMAVSLENRVPFLDYKLVEFASSIPCELRFKGLISKYLLRKAIAEKLPPEIINRKKAGFSLPAGNWFRNELKDDIYQILFGSRTINRGIFNQKIVQKLWDEHQKGIDHTQKLWSLISIELWHQIFIDRKSGYG</sequence>
<dbReference type="PIRSF" id="PIRSF001589">
    <property type="entry name" value="Asn_synthetase_glu-h"/>
    <property type="match status" value="1"/>
</dbReference>
<dbReference type="EC" id="6.3.5.4" evidence="3"/>
<dbReference type="CDD" id="cd01991">
    <property type="entry name" value="Asn_synthase_B_C"/>
    <property type="match status" value="1"/>
</dbReference>
<dbReference type="CDD" id="cd00712">
    <property type="entry name" value="AsnB"/>
    <property type="match status" value="1"/>
</dbReference>
<evidence type="ECO:0000256" key="1">
    <source>
        <dbReference type="ARBA" id="ARBA00005187"/>
    </source>
</evidence>
<evidence type="ECO:0000256" key="6">
    <source>
        <dbReference type="ARBA" id="ARBA00022962"/>
    </source>
</evidence>
<evidence type="ECO:0000256" key="2">
    <source>
        <dbReference type="ARBA" id="ARBA00005752"/>
    </source>
</evidence>
<feature type="active site" description="For GATase activity" evidence="8">
    <location>
        <position position="2"/>
    </location>
</feature>
<comment type="pathway">
    <text evidence="1">Amino-acid biosynthesis; L-asparagine biosynthesis; L-asparagine from L-aspartate (L-Gln route): step 1/1.</text>
</comment>
<evidence type="ECO:0000256" key="9">
    <source>
        <dbReference type="PIRSR" id="PIRSR001589-2"/>
    </source>
</evidence>
<feature type="binding site" evidence="9">
    <location>
        <begin position="364"/>
        <end position="365"/>
    </location>
    <ligand>
        <name>ATP</name>
        <dbReference type="ChEBI" id="CHEBI:30616"/>
    </ligand>
</feature>
<protein>
    <recommendedName>
        <fullName evidence="3">asparagine synthase (glutamine-hydrolyzing)</fullName>
        <ecNumber evidence="3">6.3.5.4</ecNumber>
    </recommendedName>
</protein>
<name>A0A2M7JCJ1_9BACT</name>
<keyword evidence="8" id="KW-0061">Asparagine biosynthesis</keyword>
<feature type="site" description="Important for beta-aspartyl-AMP intermediate formation" evidence="10">
    <location>
        <position position="366"/>
    </location>
</feature>
<dbReference type="Pfam" id="PF00733">
    <property type="entry name" value="Asn_synthase"/>
    <property type="match status" value="1"/>
</dbReference>
<dbReference type="GO" id="GO:0005524">
    <property type="term" value="F:ATP binding"/>
    <property type="evidence" value="ECO:0007669"/>
    <property type="project" value="UniProtKB-KW"/>
</dbReference>